<dbReference type="GO" id="GO:0043093">
    <property type="term" value="P:FtsZ-dependent cytokinesis"/>
    <property type="evidence" value="ECO:0007669"/>
    <property type="project" value="UniProtKB-UniRule"/>
</dbReference>
<dbReference type="Pfam" id="PF08478">
    <property type="entry name" value="POTRA_1"/>
    <property type="match status" value="1"/>
</dbReference>
<evidence type="ECO:0000256" key="3">
    <source>
        <dbReference type="ARBA" id="ARBA00022618"/>
    </source>
</evidence>
<evidence type="ECO:0000256" key="5">
    <source>
        <dbReference type="ARBA" id="ARBA00022989"/>
    </source>
</evidence>
<feature type="domain" description="POTRA" evidence="9">
    <location>
        <begin position="51"/>
        <end position="119"/>
    </location>
</feature>
<dbReference type="EMBL" id="BJWJ01000003">
    <property type="protein sequence ID" value="GEM03516.1"/>
    <property type="molecule type" value="Genomic_DNA"/>
</dbReference>
<keyword evidence="5 8" id="KW-1133">Transmembrane helix</keyword>
<dbReference type="RefSeq" id="WP_089852954.1">
    <property type="nucleotide sequence ID" value="NZ_BJWJ01000003.1"/>
</dbReference>
<dbReference type="AlphaFoldDB" id="A0A1I6QAV5"/>
<evidence type="ECO:0000256" key="1">
    <source>
        <dbReference type="ARBA" id="ARBA00004370"/>
    </source>
</evidence>
<keyword evidence="7 8" id="KW-0131">Cell cycle</keyword>
<name>A0A1I6QAV5_9BACI</name>
<keyword evidence="4 8" id="KW-0812">Transmembrane</keyword>
<dbReference type="STRING" id="306541.SAMN05421668_1042"/>
<evidence type="ECO:0000256" key="2">
    <source>
        <dbReference type="ARBA" id="ARBA00022475"/>
    </source>
</evidence>
<comment type="subcellular location">
    <subcellularLocation>
        <location evidence="8">Cell membrane</location>
        <topology evidence="8">Single-pass type II membrane protein</topology>
    </subcellularLocation>
    <subcellularLocation>
        <location evidence="1">Membrane</location>
    </subcellularLocation>
    <text evidence="8">Localizes to the division septum.</text>
</comment>
<dbReference type="OrthoDB" id="1819027at2"/>
<gene>
    <name evidence="8 10" type="primary">divIB</name>
    <name evidence="10" type="ORF">HMI01_05040</name>
    <name evidence="11" type="ORF">SAMN05421668_1042</name>
</gene>
<evidence type="ECO:0000313" key="11">
    <source>
        <dbReference type="EMBL" id="SFS49468.1"/>
    </source>
</evidence>
<sequence length="276" mass="31688">MTEEKKVVSIEDRIPKLRETRRKKANRRFIFYLTCLLVLIVFVVYLQSPLSYVREINVTGSQFVSKDVILKQSDISTERSLWSFQLENIEAKILELPEIKTAKVTRSWTHEVTVAVTEYKKIAYIDQGESLSPLLESGHTLDHVEKVDYKGDAPLLIGFDNEEIRKLMIEGMQALPTYLLSHISEIHYSPTEANPYQVHLNMIDGFELLTTIRGFSEHIKAYPSVVSQLDQANPGLIEIDHSGAIFNQFSEQPTTDPDLEIYEEGEENQLIIEEDE</sequence>
<dbReference type="InterPro" id="IPR050487">
    <property type="entry name" value="FtsQ_DivIB"/>
</dbReference>
<dbReference type="InterPro" id="IPR013685">
    <property type="entry name" value="POTRA_FtsQ_type"/>
</dbReference>
<dbReference type="PANTHER" id="PTHR37820:SF1">
    <property type="entry name" value="CELL DIVISION PROTEIN FTSQ"/>
    <property type="match status" value="1"/>
</dbReference>
<keyword evidence="3 8" id="KW-0132">Cell division</keyword>
<evidence type="ECO:0000256" key="4">
    <source>
        <dbReference type="ARBA" id="ARBA00022692"/>
    </source>
</evidence>
<dbReference type="HAMAP" id="MF_00912">
    <property type="entry name" value="DivIB"/>
    <property type="match status" value="1"/>
</dbReference>
<dbReference type="Gene3D" id="3.40.50.10960">
    <property type="match status" value="1"/>
</dbReference>
<evidence type="ECO:0000313" key="10">
    <source>
        <dbReference type="EMBL" id="GEM03516.1"/>
    </source>
</evidence>
<keyword evidence="13" id="KW-1185">Reference proteome</keyword>
<evidence type="ECO:0000256" key="8">
    <source>
        <dbReference type="HAMAP-Rule" id="MF_00912"/>
    </source>
</evidence>
<reference evidence="11 12" key="1">
    <citation type="submission" date="2016-10" db="EMBL/GenBank/DDBJ databases">
        <authorList>
            <person name="de Groot N.N."/>
        </authorList>
    </citation>
    <scope>NUCLEOTIDE SEQUENCE [LARGE SCALE GENOMIC DNA]</scope>
    <source>
        <strain evidence="11 12">DSM 17074</strain>
    </source>
</reference>
<dbReference type="PROSITE" id="PS51779">
    <property type="entry name" value="POTRA"/>
    <property type="match status" value="1"/>
</dbReference>
<comment type="similarity">
    <text evidence="8">Belongs to the FtsQ/DivIB family. DivIB subfamily.</text>
</comment>
<evidence type="ECO:0000259" key="9">
    <source>
        <dbReference type="PROSITE" id="PS51779"/>
    </source>
</evidence>
<accession>A0A1I6QAV5</accession>
<protein>
    <recommendedName>
        <fullName evidence="8">Cell division protein DivIB</fullName>
    </recommendedName>
</protein>
<dbReference type="Proteomes" id="UP000321773">
    <property type="component" value="Unassembled WGS sequence"/>
</dbReference>
<evidence type="ECO:0000256" key="6">
    <source>
        <dbReference type="ARBA" id="ARBA00023136"/>
    </source>
</evidence>
<dbReference type="Proteomes" id="UP000199139">
    <property type="component" value="Unassembled WGS sequence"/>
</dbReference>
<evidence type="ECO:0000313" key="13">
    <source>
        <dbReference type="Proteomes" id="UP000321773"/>
    </source>
</evidence>
<comment type="function">
    <text evidence="8">Cell division protein that may be involved in stabilizing or promoting the assembly of the division complex.</text>
</comment>
<proteinExistence type="inferred from homology"/>
<organism evidence="11 12">
    <name type="scientific">Halolactibacillus miurensis</name>
    <dbReference type="NCBI Taxonomy" id="306541"/>
    <lineage>
        <taxon>Bacteria</taxon>
        <taxon>Bacillati</taxon>
        <taxon>Bacillota</taxon>
        <taxon>Bacilli</taxon>
        <taxon>Bacillales</taxon>
        <taxon>Bacillaceae</taxon>
        <taxon>Halolactibacillus</taxon>
    </lineage>
</organism>
<reference evidence="10 13" key="2">
    <citation type="submission" date="2019-07" db="EMBL/GenBank/DDBJ databases">
        <title>Whole genome shotgun sequence of Halolactibacillus miurensis NBRC 100873.</title>
        <authorList>
            <person name="Hosoyama A."/>
            <person name="Uohara A."/>
            <person name="Ohji S."/>
            <person name="Ichikawa N."/>
        </authorList>
    </citation>
    <scope>NUCLEOTIDE SEQUENCE [LARGE SCALE GENOMIC DNA]</scope>
    <source>
        <strain evidence="10 13">NBRC 100873</strain>
    </source>
</reference>
<dbReference type="Gene3D" id="3.10.20.310">
    <property type="entry name" value="membrane protein fhac"/>
    <property type="match status" value="1"/>
</dbReference>
<dbReference type="EMBL" id="FPAI01000004">
    <property type="protein sequence ID" value="SFS49468.1"/>
    <property type="molecule type" value="Genomic_DNA"/>
</dbReference>
<dbReference type="InterPro" id="IPR026580">
    <property type="entry name" value="DivIB"/>
</dbReference>
<dbReference type="GO" id="GO:0005886">
    <property type="term" value="C:plasma membrane"/>
    <property type="evidence" value="ECO:0007669"/>
    <property type="project" value="UniProtKB-SubCell"/>
</dbReference>
<dbReference type="InterPro" id="IPR034746">
    <property type="entry name" value="POTRA"/>
</dbReference>
<dbReference type="GO" id="GO:0032153">
    <property type="term" value="C:cell division site"/>
    <property type="evidence" value="ECO:0007669"/>
    <property type="project" value="UniProtKB-UniRule"/>
</dbReference>
<feature type="transmembrane region" description="Helical" evidence="8">
    <location>
        <begin position="29"/>
        <end position="46"/>
    </location>
</feature>
<keyword evidence="2 8" id="KW-1003">Cell membrane</keyword>
<evidence type="ECO:0000256" key="7">
    <source>
        <dbReference type="ARBA" id="ARBA00023306"/>
    </source>
</evidence>
<evidence type="ECO:0000313" key="12">
    <source>
        <dbReference type="Proteomes" id="UP000199139"/>
    </source>
</evidence>
<dbReference type="PANTHER" id="PTHR37820">
    <property type="entry name" value="CELL DIVISION PROTEIN DIVIB"/>
    <property type="match status" value="1"/>
</dbReference>
<keyword evidence="6 8" id="KW-0472">Membrane</keyword>